<dbReference type="AlphaFoldDB" id="A0A1H7YA51"/>
<protein>
    <recommendedName>
        <fullName evidence="2">mannose-1-phosphate guanylyltransferase</fullName>
        <ecNumber evidence="2">2.7.7.13</ecNumber>
    </recommendedName>
</protein>
<dbReference type="PANTHER" id="PTHR46390">
    <property type="entry name" value="MANNOSE-1-PHOSPHATE GUANYLYLTRANSFERASE"/>
    <property type="match status" value="1"/>
</dbReference>
<dbReference type="EMBL" id="FOBS01000015">
    <property type="protein sequence ID" value="SEM42771.1"/>
    <property type="molecule type" value="Genomic_DNA"/>
</dbReference>
<evidence type="ECO:0000256" key="8">
    <source>
        <dbReference type="RuleBase" id="RU004190"/>
    </source>
</evidence>
<accession>A0A1H7YA51</accession>
<feature type="domain" description="MannoseP isomerase/GMP-like beta-helix" evidence="11">
    <location>
        <begin position="311"/>
        <end position="359"/>
    </location>
</feature>
<evidence type="ECO:0000259" key="9">
    <source>
        <dbReference type="Pfam" id="PF00483"/>
    </source>
</evidence>
<dbReference type="InterPro" id="IPR051161">
    <property type="entry name" value="Mannose-6P_isomerase_type2"/>
</dbReference>
<organism evidence="12 13">
    <name type="scientific">Syntrophus gentianae</name>
    <dbReference type="NCBI Taxonomy" id="43775"/>
    <lineage>
        <taxon>Bacteria</taxon>
        <taxon>Pseudomonadati</taxon>
        <taxon>Thermodesulfobacteriota</taxon>
        <taxon>Syntrophia</taxon>
        <taxon>Syntrophales</taxon>
        <taxon>Syntrophaceae</taxon>
        <taxon>Syntrophus</taxon>
    </lineage>
</organism>
<name>A0A1H7YA51_9BACT</name>
<dbReference type="InterPro" id="IPR005835">
    <property type="entry name" value="NTP_transferase_dom"/>
</dbReference>
<feature type="domain" description="Mannose-6-phosphate isomerase type II C-terminal" evidence="10">
    <location>
        <begin position="363"/>
        <end position="477"/>
    </location>
</feature>
<evidence type="ECO:0000313" key="13">
    <source>
        <dbReference type="Proteomes" id="UP000198744"/>
    </source>
</evidence>
<evidence type="ECO:0000256" key="7">
    <source>
        <dbReference type="ARBA" id="ARBA00047343"/>
    </source>
</evidence>
<dbReference type="Pfam" id="PF22640">
    <property type="entry name" value="ManC_GMP_beta-helix"/>
    <property type="match status" value="1"/>
</dbReference>
<dbReference type="GO" id="GO:0005525">
    <property type="term" value="F:GTP binding"/>
    <property type="evidence" value="ECO:0007669"/>
    <property type="project" value="UniProtKB-KW"/>
</dbReference>
<evidence type="ECO:0000256" key="5">
    <source>
        <dbReference type="ARBA" id="ARBA00022741"/>
    </source>
</evidence>
<evidence type="ECO:0000256" key="3">
    <source>
        <dbReference type="ARBA" id="ARBA00022679"/>
    </source>
</evidence>
<evidence type="ECO:0000256" key="1">
    <source>
        <dbReference type="ARBA" id="ARBA00006115"/>
    </source>
</evidence>
<dbReference type="InterPro" id="IPR054566">
    <property type="entry name" value="ManC/GMP-like_b-helix"/>
</dbReference>
<dbReference type="InterPro" id="IPR049577">
    <property type="entry name" value="GMPP_N"/>
</dbReference>
<dbReference type="SUPFAM" id="SSF53448">
    <property type="entry name" value="Nucleotide-diphospho-sugar transferases"/>
    <property type="match status" value="1"/>
</dbReference>
<keyword evidence="3 12" id="KW-0808">Transferase</keyword>
<feature type="domain" description="Nucleotidyl transferase" evidence="9">
    <location>
        <begin position="3"/>
        <end position="298"/>
    </location>
</feature>
<dbReference type="EC" id="2.7.7.13" evidence="2"/>
<dbReference type="PANTHER" id="PTHR46390:SF1">
    <property type="entry name" value="MANNOSE-1-PHOSPHATE GUANYLYLTRANSFERASE"/>
    <property type="match status" value="1"/>
</dbReference>
<dbReference type="NCBIfam" id="TIGR01479">
    <property type="entry name" value="GMP_PMI"/>
    <property type="match status" value="1"/>
</dbReference>
<dbReference type="InterPro" id="IPR029044">
    <property type="entry name" value="Nucleotide-diphossugar_trans"/>
</dbReference>
<dbReference type="GO" id="GO:0016853">
    <property type="term" value="F:isomerase activity"/>
    <property type="evidence" value="ECO:0007669"/>
    <property type="project" value="UniProtKB-KW"/>
</dbReference>
<comment type="catalytic activity">
    <reaction evidence="7">
        <text>alpha-D-mannose 1-phosphate + GTP + H(+) = GDP-alpha-D-mannose + diphosphate</text>
        <dbReference type="Rhea" id="RHEA:15229"/>
        <dbReference type="ChEBI" id="CHEBI:15378"/>
        <dbReference type="ChEBI" id="CHEBI:33019"/>
        <dbReference type="ChEBI" id="CHEBI:37565"/>
        <dbReference type="ChEBI" id="CHEBI:57527"/>
        <dbReference type="ChEBI" id="CHEBI:58409"/>
        <dbReference type="EC" id="2.7.7.13"/>
    </reaction>
</comment>
<keyword evidence="12" id="KW-0413">Isomerase</keyword>
<dbReference type="CDD" id="cd02213">
    <property type="entry name" value="cupin_PMI_typeII_C"/>
    <property type="match status" value="1"/>
</dbReference>
<dbReference type="GO" id="GO:0009298">
    <property type="term" value="P:GDP-mannose biosynthetic process"/>
    <property type="evidence" value="ECO:0007669"/>
    <property type="project" value="TreeGrafter"/>
</dbReference>
<evidence type="ECO:0000259" key="10">
    <source>
        <dbReference type="Pfam" id="PF01050"/>
    </source>
</evidence>
<dbReference type="InterPro" id="IPR011051">
    <property type="entry name" value="RmlC_Cupin_sf"/>
</dbReference>
<dbReference type="SUPFAM" id="SSF51182">
    <property type="entry name" value="RmlC-like cupins"/>
    <property type="match status" value="1"/>
</dbReference>
<proteinExistence type="inferred from homology"/>
<dbReference type="Pfam" id="PF01050">
    <property type="entry name" value="MannoseP_isomer"/>
    <property type="match status" value="1"/>
</dbReference>
<dbReference type="Proteomes" id="UP000198744">
    <property type="component" value="Unassembled WGS sequence"/>
</dbReference>
<dbReference type="Gene3D" id="2.60.120.10">
    <property type="entry name" value="Jelly Rolls"/>
    <property type="match status" value="1"/>
</dbReference>
<dbReference type="InterPro" id="IPR006375">
    <property type="entry name" value="Man1P_GuaTrfase/Man6P_Isoase"/>
</dbReference>
<keyword evidence="13" id="KW-1185">Reference proteome</keyword>
<evidence type="ECO:0000256" key="6">
    <source>
        <dbReference type="ARBA" id="ARBA00023134"/>
    </source>
</evidence>
<gene>
    <name evidence="12" type="ORF">SAMN04489760_11514</name>
</gene>
<keyword evidence="5" id="KW-0547">Nucleotide-binding</keyword>
<evidence type="ECO:0000259" key="11">
    <source>
        <dbReference type="Pfam" id="PF22640"/>
    </source>
</evidence>
<dbReference type="GO" id="GO:0000271">
    <property type="term" value="P:polysaccharide biosynthetic process"/>
    <property type="evidence" value="ECO:0007669"/>
    <property type="project" value="InterPro"/>
</dbReference>
<dbReference type="InterPro" id="IPR001538">
    <property type="entry name" value="Man6P_isomerase-2_C"/>
</dbReference>
<dbReference type="CDD" id="cd02509">
    <property type="entry name" value="GDP-M1P_Guanylyltransferase"/>
    <property type="match status" value="1"/>
</dbReference>
<dbReference type="Gene3D" id="3.90.550.10">
    <property type="entry name" value="Spore Coat Polysaccharide Biosynthesis Protein SpsA, Chain A"/>
    <property type="match status" value="1"/>
</dbReference>
<keyword evidence="6" id="KW-0342">GTP-binding</keyword>
<keyword evidence="4 12" id="KW-0548">Nucleotidyltransferase</keyword>
<dbReference type="RefSeq" id="WP_272936620.1">
    <property type="nucleotide sequence ID" value="NZ_FOBS01000015.1"/>
</dbReference>
<evidence type="ECO:0000256" key="4">
    <source>
        <dbReference type="ARBA" id="ARBA00022695"/>
    </source>
</evidence>
<evidence type="ECO:0000313" key="12">
    <source>
        <dbReference type="EMBL" id="SEM42771.1"/>
    </source>
</evidence>
<reference evidence="12 13" key="1">
    <citation type="submission" date="2016-10" db="EMBL/GenBank/DDBJ databases">
        <authorList>
            <person name="de Groot N.N."/>
        </authorList>
    </citation>
    <scope>NUCLEOTIDE SEQUENCE [LARGE SCALE GENOMIC DNA]</scope>
    <source>
        <strain evidence="12 13">DSM 8423</strain>
    </source>
</reference>
<evidence type="ECO:0000256" key="2">
    <source>
        <dbReference type="ARBA" id="ARBA00012387"/>
    </source>
</evidence>
<dbReference type="InterPro" id="IPR014710">
    <property type="entry name" value="RmlC-like_jellyroll"/>
</dbReference>
<dbReference type="GO" id="GO:0004475">
    <property type="term" value="F:mannose-1-phosphate guanylyltransferase (GTP) activity"/>
    <property type="evidence" value="ECO:0007669"/>
    <property type="project" value="UniProtKB-EC"/>
</dbReference>
<dbReference type="Pfam" id="PF00483">
    <property type="entry name" value="NTP_transferase"/>
    <property type="match status" value="1"/>
</dbReference>
<dbReference type="FunFam" id="2.60.120.10:FF:000032">
    <property type="entry name" value="Mannose-1-phosphate guanylyltransferase/mannose-6-phosphate isomerase"/>
    <property type="match status" value="1"/>
</dbReference>
<dbReference type="FunFam" id="3.90.550.10:FF:000046">
    <property type="entry name" value="Mannose-1-phosphate guanylyltransferase (GDP)"/>
    <property type="match status" value="1"/>
</dbReference>
<sequence length="482" mass="53385">MVPTILCGGAGSRLWPLSRDKYPKQLITLVGKETLLQATIRRLDGFACTEVELVQNPIVVCNEDNRFLVAEQIKETGSNGTSIILEPCGRNTAPALTVAALSATESGGNLLLLVMPADHVVEDKEAFHRAIERGIAPALSGAIVTFGIIPVRPETGYGYIQADHQTPLADSVFPILRFVEKPDSTTAEAYLATGDYCWNSGMFLLRAETWLRAMEQLQPVMLAFCRTAFERGYRDSDFLRLDSETFSACPTDSIDYAIMEKISVLSDSAIRCIMVTLDAGWSDVGAWDAVWQIGEKDDQGNAASGDVLLEDSQNSLIFATSRLVSCVGIDRMVIVETPDAVLIANKDKVQNVKKIVGALRTKSRQEGTSHRKVLRPWGWYDSLDQGEGFQVKRILVNPGAILSLQMHHHRSEHWIVVRGVARITLGEETILLTENQSTFIPVMEKHRVENPGQVPLEIIEIQSGMYLGEDDIIRLEDRYGRK</sequence>
<dbReference type="STRING" id="43775.SAMN04489760_11514"/>
<comment type="similarity">
    <text evidence="1 8">Belongs to the mannose-6-phosphate isomerase type 2 family.</text>
</comment>